<sequence>MNFLRVLLKGEKTLECPKCNEKLSMNSRNCKYCGEFIAKTNTEYKYQSDEKFEVKNTSARLDGSIKICYDCGEVNKKTDYRCYNCNSNLEETYKRYMNEVKEKTKREEQRKHIFIKFVVISQIILYLASLILSTIKPSNEIPFEIIFITMIIATVISGLGIVAMLYPDMLILAKSSRRWYLREMLIPTEDAMKREVFSGVLMGSLCVGYSFFVFISLLMMSFR</sequence>
<comment type="caution">
    <text evidence="2">The sequence shown here is derived from an EMBL/GenBank/DDBJ whole genome shotgun (WGS) entry which is preliminary data.</text>
</comment>
<evidence type="ECO:0000256" key="1">
    <source>
        <dbReference type="SAM" id="Phobius"/>
    </source>
</evidence>
<keyword evidence="1" id="KW-1133">Transmembrane helix</keyword>
<evidence type="ECO:0008006" key="4">
    <source>
        <dbReference type="Google" id="ProtNLM"/>
    </source>
</evidence>
<name>A0A4R3MMS3_9FIRM</name>
<feature type="transmembrane region" description="Helical" evidence="1">
    <location>
        <begin position="113"/>
        <end position="133"/>
    </location>
</feature>
<feature type="transmembrane region" description="Helical" evidence="1">
    <location>
        <begin position="200"/>
        <end position="222"/>
    </location>
</feature>
<feature type="transmembrane region" description="Helical" evidence="1">
    <location>
        <begin position="145"/>
        <end position="166"/>
    </location>
</feature>
<dbReference type="Proteomes" id="UP000294902">
    <property type="component" value="Unassembled WGS sequence"/>
</dbReference>
<dbReference type="EMBL" id="SMAL01000003">
    <property type="protein sequence ID" value="TCT15593.1"/>
    <property type="molecule type" value="Genomic_DNA"/>
</dbReference>
<reference evidence="2 3" key="1">
    <citation type="submission" date="2019-03" db="EMBL/GenBank/DDBJ databases">
        <title>Genomic Encyclopedia of Type Strains, Phase IV (KMG-IV): sequencing the most valuable type-strain genomes for metagenomic binning, comparative biology and taxonomic classification.</title>
        <authorList>
            <person name="Goeker M."/>
        </authorList>
    </citation>
    <scope>NUCLEOTIDE SEQUENCE [LARGE SCALE GENOMIC DNA]</scope>
    <source>
        <strain evidence="2 3">DSM 24629</strain>
    </source>
</reference>
<keyword evidence="3" id="KW-1185">Reference proteome</keyword>
<evidence type="ECO:0000313" key="3">
    <source>
        <dbReference type="Proteomes" id="UP000294902"/>
    </source>
</evidence>
<protein>
    <recommendedName>
        <fullName evidence="4">Double zinc ribbon protein</fullName>
    </recommendedName>
</protein>
<dbReference type="AlphaFoldDB" id="A0A4R3MMS3"/>
<keyword evidence="1" id="KW-0472">Membrane</keyword>
<proteinExistence type="predicted"/>
<evidence type="ECO:0000313" key="2">
    <source>
        <dbReference type="EMBL" id="TCT15593.1"/>
    </source>
</evidence>
<gene>
    <name evidence="2" type="ORF">EDC18_103301</name>
</gene>
<keyword evidence="1" id="KW-0812">Transmembrane</keyword>
<accession>A0A4R3MMS3</accession>
<organism evidence="2 3">
    <name type="scientific">Natranaerovirga pectinivora</name>
    <dbReference type="NCBI Taxonomy" id="682400"/>
    <lineage>
        <taxon>Bacteria</taxon>
        <taxon>Bacillati</taxon>
        <taxon>Bacillota</taxon>
        <taxon>Clostridia</taxon>
        <taxon>Lachnospirales</taxon>
        <taxon>Natranaerovirgaceae</taxon>
        <taxon>Natranaerovirga</taxon>
    </lineage>
</organism>